<organism evidence="1 2">
    <name type="scientific">Caballeronia sordidicola</name>
    <name type="common">Burkholderia sordidicola</name>
    <dbReference type="NCBI Taxonomy" id="196367"/>
    <lineage>
        <taxon>Bacteria</taxon>
        <taxon>Pseudomonadati</taxon>
        <taxon>Pseudomonadota</taxon>
        <taxon>Betaproteobacteria</taxon>
        <taxon>Burkholderiales</taxon>
        <taxon>Burkholderiaceae</taxon>
        <taxon>Caballeronia</taxon>
    </lineage>
</organism>
<protein>
    <submittedName>
        <fullName evidence="1">Uncharacterized protein</fullName>
    </submittedName>
</protein>
<evidence type="ECO:0000313" key="1">
    <source>
        <dbReference type="EMBL" id="OTP77655.1"/>
    </source>
</evidence>
<dbReference type="EMBL" id="NBTY01000052">
    <property type="protein sequence ID" value="OTP77655.1"/>
    <property type="molecule type" value="Genomic_DNA"/>
</dbReference>
<accession>A0A242N1W0</accession>
<evidence type="ECO:0000313" key="2">
    <source>
        <dbReference type="Proteomes" id="UP000194546"/>
    </source>
</evidence>
<dbReference type="Proteomes" id="UP000194546">
    <property type="component" value="Unassembled WGS sequence"/>
</dbReference>
<sequence>MTRLGADSTSGAARQLSAQLAQYCFWADAATTQWARHRH</sequence>
<name>A0A242N1W0_CABSO</name>
<gene>
    <name evidence="1" type="ORF">PAMC26510_08280</name>
</gene>
<proteinExistence type="predicted"/>
<dbReference type="AlphaFoldDB" id="A0A242N1W0"/>
<reference evidence="1 2" key="1">
    <citation type="submission" date="2017-03" db="EMBL/GenBank/DDBJ databases">
        <title>Genome analysis of strain PAMC 26510.</title>
        <authorList>
            <person name="Oh H.-M."/>
            <person name="Yang J.-A."/>
        </authorList>
    </citation>
    <scope>NUCLEOTIDE SEQUENCE [LARGE SCALE GENOMIC DNA]</scope>
    <source>
        <strain evidence="1 2">PAMC 26510</strain>
    </source>
</reference>
<comment type="caution">
    <text evidence="1">The sequence shown here is derived from an EMBL/GenBank/DDBJ whole genome shotgun (WGS) entry which is preliminary data.</text>
</comment>